<dbReference type="InterPro" id="IPR054289">
    <property type="entry name" value="DUF7025"/>
</dbReference>
<name>A0AAJ0FDV2_9PEZI</name>
<sequence>MASPLRVGIKRPRQDADDDASSFTSASPHSPVQRPDSAIEGDYDYDESDGYPAKRQRFDESANLITPDAVDGDSDVGFLQIHEVSCARGHQSHANHPRAAFFFDHPRLNIGDCVLTPLHGKFPLKQDLEDYIRERPDISFVVLRRYDCEQYHSLIEDEFEKQPLPYLPRSETSAARPYYTILNQPGPLADANQELIQTPSPSFVRAMRDLVEYDHLTFGGWDLSQHLEAPYVHFYHTREAMKALPQDAVSRAGHSHIRVLLKYLDDSFGHEYEEADDLFARGVVTLKHLPKLFRTNDLVVCVQEGQPRAFSTVTCTPSPHTVHIECTTWDFDGAFYEAKQQLRVRWQHDDDEIPIVKLTVYPLRYDTSGLKEKLLARGNTFWSCRGRRFISYAPPRRTFELRNTNVRYMVDMETYKHIHEQDAEPRTHDVELGQTSMTSEAPPSDEFTLQLPSRIRGFGLHDKKWRFLLVDYIQPIKWNKTAFDRLVLDPDKKSLITAMVNEHLLSDVSADVIEGKGNGLIILLHGGPGTGKTLTAESVAELAEKPLYRVTCGDIGTDAETVEKYLESVLYIGTIWKAVVLFDESDVFLEERSQADLQRNALVSVFLRVLEYYDGILILTSNRVGTFDEAFKSRVQLALHYPAIDERGREEIWLEFIQDLQKQGADANYPQLRERIPALARNPLNGRQIRNAIRTARQLASQAKQPLSYDHLRKAIKVAHEFEQYVVETHGGTTDEEYAKLRSTRVR</sequence>
<dbReference type="PANTHER" id="PTHR46411">
    <property type="entry name" value="FAMILY ATPASE, PUTATIVE-RELATED"/>
    <property type="match status" value="1"/>
</dbReference>
<dbReference type="Pfam" id="PF22942">
    <property type="entry name" value="DUF7025"/>
    <property type="match status" value="1"/>
</dbReference>
<protein>
    <submittedName>
        <fullName evidence="3">P-loop containing nucleoside triphosphate hydrolase protein</fullName>
    </submittedName>
</protein>
<evidence type="ECO:0000259" key="2">
    <source>
        <dbReference type="SMART" id="SM00382"/>
    </source>
</evidence>
<evidence type="ECO:0000313" key="3">
    <source>
        <dbReference type="EMBL" id="KAK1759718.1"/>
    </source>
</evidence>
<dbReference type="InterPro" id="IPR027417">
    <property type="entry name" value="P-loop_NTPase"/>
</dbReference>
<dbReference type="Pfam" id="PF23232">
    <property type="entry name" value="AAA_lid_13"/>
    <property type="match status" value="1"/>
</dbReference>
<gene>
    <name evidence="3" type="ORF">QBC47DRAFT_372891</name>
</gene>
<dbReference type="InterPro" id="IPR003593">
    <property type="entry name" value="AAA+_ATPase"/>
</dbReference>
<dbReference type="EMBL" id="MU839828">
    <property type="protein sequence ID" value="KAK1759718.1"/>
    <property type="molecule type" value="Genomic_DNA"/>
</dbReference>
<keyword evidence="4" id="KW-1185">Reference proteome</keyword>
<accession>A0AAJ0FDV2</accession>
<proteinExistence type="predicted"/>
<dbReference type="Gene3D" id="3.40.50.300">
    <property type="entry name" value="P-loop containing nucleotide triphosphate hydrolases"/>
    <property type="match status" value="1"/>
</dbReference>
<feature type="domain" description="AAA+ ATPase" evidence="2">
    <location>
        <begin position="518"/>
        <end position="645"/>
    </location>
</feature>
<dbReference type="SUPFAM" id="SSF52540">
    <property type="entry name" value="P-loop containing nucleoside triphosphate hydrolases"/>
    <property type="match status" value="1"/>
</dbReference>
<feature type="compositionally biased region" description="Acidic residues" evidence="1">
    <location>
        <begin position="39"/>
        <end position="49"/>
    </location>
</feature>
<keyword evidence="3" id="KW-0378">Hydrolase</keyword>
<dbReference type="Pfam" id="PF00004">
    <property type="entry name" value="AAA"/>
    <property type="match status" value="1"/>
</dbReference>
<feature type="region of interest" description="Disordered" evidence="1">
    <location>
        <begin position="1"/>
        <end position="52"/>
    </location>
</feature>
<dbReference type="SMART" id="SM00382">
    <property type="entry name" value="AAA"/>
    <property type="match status" value="1"/>
</dbReference>
<dbReference type="InterPro" id="IPR056599">
    <property type="entry name" value="AAA_lid_fung"/>
</dbReference>
<evidence type="ECO:0000313" key="4">
    <source>
        <dbReference type="Proteomes" id="UP001239445"/>
    </source>
</evidence>
<dbReference type="InterPro" id="IPR003959">
    <property type="entry name" value="ATPase_AAA_core"/>
</dbReference>
<organism evidence="3 4">
    <name type="scientific">Echria macrotheca</name>
    <dbReference type="NCBI Taxonomy" id="438768"/>
    <lineage>
        <taxon>Eukaryota</taxon>
        <taxon>Fungi</taxon>
        <taxon>Dikarya</taxon>
        <taxon>Ascomycota</taxon>
        <taxon>Pezizomycotina</taxon>
        <taxon>Sordariomycetes</taxon>
        <taxon>Sordariomycetidae</taxon>
        <taxon>Sordariales</taxon>
        <taxon>Schizotheciaceae</taxon>
        <taxon>Echria</taxon>
    </lineage>
</organism>
<dbReference type="GO" id="GO:0016887">
    <property type="term" value="F:ATP hydrolysis activity"/>
    <property type="evidence" value="ECO:0007669"/>
    <property type="project" value="InterPro"/>
</dbReference>
<evidence type="ECO:0000256" key="1">
    <source>
        <dbReference type="SAM" id="MobiDB-lite"/>
    </source>
</evidence>
<comment type="caution">
    <text evidence="3">The sequence shown here is derived from an EMBL/GenBank/DDBJ whole genome shotgun (WGS) entry which is preliminary data.</text>
</comment>
<dbReference type="GO" id="GO:0005524">
    <property type="term" value="F:ATP binding"/>
    <property type="evidence" value="ECO:0007669"/>
    <property type="project" value="InterPro"/>
</dbReference>
<dbReference type="AlphaFoldDB" id="A0AAJ0FDV2"/>
<dbReference type="PANTHER" id="PTHR46411:SF2">
    <property type="entry name" value="AAA+ ATPASE DOMAIN-CONTAINING PROTEIN"/>
    <property type="match status" value="1"/>
</dbReference>
<dbReference type="Proteomes" id="UP001239445">
    <property type="component" value="Unassembled WGS sequence"/>
</dbReference>
<reference evidence="3" key="1">
    <citation type="submission" date="2023-06" db="EMBL/GenBank/DDBJ databases">
        <title>Genome-scale phylogeny and comparative genomics of the fungal order Sordariales.</title>
        <authorList>
            <consortium name="Lawrence Berkeley National Laboratory"/>
            <person name="Hensen N."/>
            <person name="Bonometti L."/>
            <person name="Westerberg I."/>
            <person name="Brannstrom I.O."/>
            <person name="Guillou S."/>
            <person name="Cros-Aarteil S."/>
            <person name="Calhoun S."/>
            <person name="Haridas S."/>
            <person name="Kuo A."/>
            <person name="Mondo S."/>
            <person name="Pangilinan J."/>
            <person name="Riley R."/>
            <person name="Labutti K."/>
            <person name="Andreopoulos B."/>
            <person name="Lipzen A."/>
            <person name="Chen C."/>
            <person name="Yanf M."/>
            <person name="Daum C."/>
            <person name="Ng V."/>
            <person name="Clum A."/>
            <person name="Steindorff A."/>
            <person name="Ohm R."/>
            <person name="Martin F."/>
            <person name="Silar P."/>
            <person name="Natvig D."/>
            <person name="Lalanne C."/>
            <person name="Gautier V."/>
            <person name="Ament-Velasquez S.L."/>
            <person name="Kruys A."/>
            <person name="Hutchinson M.I."/>
            <person name="Powell A.J."/>
            <person name="Barry K."/>
            <person name="Miller A.N."/>
            <person name="Grigoriev I.V."/>
            <person name="Debuchy R."/>
            <person name="Gladieux P."/>
            <person name="Thoren M.H."/>
            <person name="Johannesson H."/>
        </authorList>
    </citation>
    <scope>NUCLEOTIDE SEQUENCE</scope>
    <source>
        <strain evidence="3">PSN4</strain>
    </source>
</reference>